<dbReference type="EMBL" id="JAMFMA010000002">
    <property type="protein sequence ID" value="MCL6274222.1"/>
    <property type="molecule type" value="Genomic_DNA"/>
</dbReference>
<evidence type="ECO:0000313" key="6">
    <source>
        <dbReference type="Proteomes" id="UP001203607"/>
    </source>
</evidence>
<name>A0ABT0PU44_9FLAO</name>
<dbReference type="Proteomes" id="UP001203607">
    <property type="component" value="Unassembled WGS sequence"/>
</dbReference>
<reference evidence="5 6" key="1">
    <citation type="submission" date="2022-05" db="EMBL/GenBank/DDBJ databases">
        <authorList>
            <person name="Park J.-S."/>
        </authorList>
    </citation>
    <scope>NUCLEOTIDE SEQUENCE [LARGE SCALE GENOMIC DNA]</scope>
    <source>
        <strain evidence="5 6">2012CJ35-5</strain>
    </source>
</reference>
<evidence type="ECO:0000256" key="3">
    <source>
        <dbReference type="ARBA" id="ARBA00023163"/>
    </source>
</evidence>
<dbReference type="SMART" id="SM00418">
    <property type="entry name" value="HTH_ARSR"/>
    <property type="match status" value="1"/>
</dbReference>
<evidence type="ECO:0000259" key="4">
    <source>
        <dbReference type="PROSITE" id="PS50987"/>
    </source>
</evidence>
<dbReference type="InterPro" id="IPR011991">
    <property type="entry name" value="ArsR-like_HTH"/>
</dbReference>
<dbReference type="InterPro" id="IPR051081">
    <property type="entry name" value="HTH_MetalResp_TranReg"/>
</dbReference>
<organism evidence="5 6">
    <name type="scientific">Flagellimonas spongiicola</name>
    <dbReference type="NCBI Taxonomy" id="2942208"/>
    <lineage>
        <taxon>Bacteria</taxon>
        <taxon>Pseudomonadati</taxon>
        <taxon>Bacteroidota</taxon>
        <taxon>Flavobacteriia</taxon>
        <taxon>Flavobacteriales</taxon>
        <taxon>Flavobacteriaceae</taxon>
        <taxon>Flagellimonas</taxon>
    </lineage>
</organism>
<dbReference type="Gene3D" id="1.10.10.10">
    <property type="entry name" value="Winged helix-like DNA-binding domain superfamily/Winged helix DNA-binding domain"/>
    <property type="match status" value="1"/>
</dbReference>
<gene>
    <name evidence="5" type="ORF">M3P19_09385</name>
</gene>
<accession>A0ABT0PU44</accession>
<evidence type="ECO:0000256" key="2">
    <source>
        <dbReference type="ARBA" id="ARBA00023125"/>
    </source>
</evidence>
<keyword evidence="3" id="KW-0804">Transcription</keyword>
<dbReference type="InterPro" id="IPR036390">
    <property type="entry name" value="WH_DNA-bd_sf"/>
</dbReference>
<dbReference type="PANTHER" id="PTHR33154">
    <property type="entry name" value="TRANSCRIPTIONAL REGULATOR, ARSR FAMILY"/>
    <property type="match status" value="1"/>
</dbReference>
<evidence type="ECO:0000256" key="1">
    <source>
        <dbReference type="ARBA" id="ARBA00023015"/>
    </source>
</evidence>
<dbReference type="SUPFAM" id="SSF46785">
    <property type="entry name" value="Winged helix' DNA-binding domain"/>
    <property type="match status" value="1"/>
</dbReference>
<feature type="domain" description="HTH arsR-type" evidence="4">
    <location>
        <begin position="1"/>
        <end position="100"/>
    </location>
</feature>
<comment type="caution">
    <text evidence="5">The sequence shown here is derived from an EMBL/GenBank/DDBJ whole genome shotgun (WGS) entry which is preliminary data.</text>
</comment>
<sequence>MDLIEVHKVLSNKTRMEILRWLKNPEQEFPPHKELGHFNFGVCGQHIFEKSGLSQSTISNYLSQLQNVGLITPTRIGKWTYFQRNEENINSYLKEIAKEL</sequence>
<keyword evidence="6" id="KW-1185">Reference proteome</keyword>
<evidence type="ECO:0000313" key="5">
    <source>
        <dbReference type="EMBL" id="MCL6274222.1"/>
    </source>
</evidence>
<dbReference type="InterPro" id="IPR001845">
    <property type="entry name" value="HTH_ArsR_DNA-bd_dom"/>
</dbReference>
<keyword evidence="2" id="KW-0238">DNA-binding</keyword>
<dbReference type="PANTHER" id="PTHR33154:SF33">
    <property type="entry name" value="TRANSCRIPTIONAL REPRESSOR SDPR"/>
    <property type="match status" value="1"/>
</dbReference>
<dbReference type="RefSeq" id="WP_249657409.1">
    <property type="nucleotide sequence ID" value="NZ_JAMFMA010000002.1"/>
</dbReference>
<dbReference type="CDD" id="cd00090">
    <property type="entry name" value="HTH_ARSR"/>
    <property type="match status" value="1"/>
</dbReference>
<proteinExistence type="predicted"/>
<dbReference type="InterPro" id="IPR036388">
    <property type="entry name" value="WH-like_DNA-bd_sf"/>
</dbReference>
<keyword evidence="1" id="KW-0805">Transcription regulation</keyword>
<dbReference type="PROSITE" id="PS50987">
    <property type="entry name" value="HTH_ARSR_2"/>
    <property type="match status" value="1"/>
</dbReference>
<protein>
    <submittedName>
        <fullName evidence="5">ArsR family transcriptional regulator</fullName>
    </submittedName>
</protein>